<evidence type="ECO:0000256" key="2">
    <source>
        <dbReference type="ARBA" id="ARBA00022614"/>
    </source>
</evidence>
<keyword evidence="2" id="KW-0433">Leucine-rich repeat</keyword>
<feature type="region of interest" description="Disordered" evidence="7">
    <location>
        <begin position="471"/>
        <end position="497"/>
    </location>
</feature>
<evidence type="ECO:0000256" key="3">
    <source>
        <dbReference type="ARBA" id="ARBA00022729"/>
    </source>
</evidence>
<dbReference type="Gene3D" id="3.80.10.10">
    <property type="entry name" value="Ribonuclease Inhibitor"/>
    <property type="match status" value="2"/>
</dbReference>
<dbReference type="Proteomes" id="UP001229421">
    <property type="component" value="Unassembled WGS sequence"/>
</dbReference>
<keyword evidence="3" id="KW-0732">Signal</keyword>
<gene>
    <name evidence="9" type="ORF">QVD17_18027</name>
</gene>
<name>A0AAD8KKE7_TARER</name>
<evidence type="ECO:0000256" key="8">
    <source>
        <dbReference type="SAM" id="Phobius"/>
    </source>
</evidence>
<dbReference type="InterPro" id="IPR032675">
    <property type="entry name" value="LRR_dom_sf"/>
</dbReference>
<evidence type="ECO:0000256" key="4">
    <source>
        <dbReference type="ARBA" id="ARBA00022737"/>
    </source>
</evidence>
<dbReference type="InterPro" id="IPR001611">
    <property type="entry name" value="Leu-rich_rpt"/>
</dbReference>
<keyword evidence="6" id="KW-0325">Glycoprotein</keyword>
<organism evidence="9 10">
    <name type="scientific">Tagetes erecta</name>
    <name type="common">African marigold</name>
    <dbReference type="NCBI Taxonomy" id="13708"/>
    <lineage>
        <taxon>Eukaryota</taxon>
        <taxon>Viridiplantae</taxon>
        <taxon>Streptophyta</taxon>
        <taxon>Embryophyta</taxon>
        <taxon>Tracheophyta</taxon>
        <taxon>Spermatophyta</taxon>
        <taxon>Magnoliopsida</taxon>
        <taxon>eudicotyledons</taxon>
        <taxon>Gunneridae</taxon>
        <taxon>Pentapetalae</taxon>
        <taxon>asterids</taxon>
        <taxon>campanulids</taxon>
        <taxon>Asterales</taxon>
        <taxon>Asteraceae</taxon>
        <taxon>Asteroideae</taxon>
        <taxon>Heliantheae alliance</taxon>
        <taxon>Tageteae</taxon>
        <taxon>Tagetes</taxon>
    </lineage>
</organism>
<protein>
    <submittedName>
        <fullName evidence="9">Uncharacterized protein</fullName>
    </submittedName>
</protein>
<evidence type="ECO:0000313" key="10">
    <source>
        <dbReference type="Proteomes" id="UP001229421"/>
    </source>
</evidence>
<comment type="caution">
    <text evidence="9">The sequence shown here is derived from an EMBL/GenBank/DDBJ whole genome shotgun (WGS) entry which is preliminary data.</text>
</comment>
<evidence type="ECO:0000256" key="6">
    <source>
        <dbReference type="ARBA" id="ARBA00023180"/>
    </source>
</evidence>
<proteinExistence type="predicted"/>
<keyword evidence="8" id="KW-1133">Transmembrane helix</keyword>
<reference evidence="9" key="1">
    <citation type="journal article" date="2023" name="bioRxiv">
        <title>Improved chromosome-level genome assembly for marigold (Tagetes erecta).</title>
        <authorList>
            <person name="Jiang F."/>
            <person name="Yuan L."/>
            <person name="Wang S."/>
            <person name="Wang H."/>
            <person name="Xu D."/>
            <person name="Wang A."/>
            <person name="Fan W."/>
        </authorList>
    </citation>
    <scope>NUCLEOTIDE SEQUENCE</scope>
    <source>
        <strain evidence="9">WSJ</strain>
        <tissue evidence="9">Leaf</tissue>
    </source>
</reference>
<dbReference type="InterPro" id="IPR053038">
    <property type="entry name" value="RLP_Defense"/>
</dbReference>
<dbReference type="Pfam" id="PF13855">
    <property type="entry name" value="LRR_8"/>
    <property type="match status" value="2"/>
</dbReference>
<keyword evidence="5 8" id="KW-0472">Membrane</keyword>
<dbReference type="PANTHER" id="PTHR48064">
    <property type="entry name" value="OS01G0750400 PROTEIN"/>
    <property type="match status" value="1"/>
</dbReference>
<comment type="subcellular location">
    <subcellularLocation>
        <location evidence="1">Membrane</location>
    </subcellularLocation>
</comment>
<dbReference type="PANTHER" id="PTHR48064:SF1">
    <property type="entry name" value="RECEPTOR-LIKE PROTEIN 51-RELATED"/>
    <property type="match status" value="1"/>
</dbReference>
<evidence type="ECO:0000256" key="1">
    <source>
        <dbReference type="ARBA" id="ARBA00004370"/>
    </source>
</evidence>
<sequence>MSYLCYGTFTSTNLQILRTYASLSKLNFGLVMVGYLCSCMIFGGKVYTLGCVVNLCVLCELDHFCEVSFKYFQLFFLSSLTSIQVHLNLKNIDFNTINLRNNTTTMRASITTTITTFFLLILLRPTTAIPTPSPSTKPTVSSKSPSSPPTTTTTTTTLDPNQLKALQFLHIPTTQDPCTTTSTCDDATPFRHLLSLRLTNCPATHRLTTTTLSTLSTLTTLTFLNCHIPIIHFPSSLTTNLHSFTSINSLQRLTGVFLSHFHNLTHLYISGDPIKASGIHIITSNMKSLKTLTLYNTHLIGFLPKDWNPKLTHINLSKNKLKGTIPTSLTQLKNLKVLNFSSNNLIGVLPSSLGGLTSLKILSLSSNSISGPIPASISFIPGLTHLDLGSNQFTGVIPEFISEMKELKYLNLENNKFHGVLPFNESFIKSLDVFKINGNYDLCYNRSMMSKEINLGIASCDKHGMPILPPPAGGTPPSMVEDVGGGGGESGGNDDDVEKKDQVHVIRGPNKVVLGVAIGLSAIVFIVIFLVLLFIC</sequence>
<feature type="region of interest" description="Disordered" evidence="7">
    <location>
        <begin position="130"/>
        <end position="156"/>
    </location>
</feature>
<keyword evidence="8" id="KW-0812">Transmembrane</keyword>
<feature type="transmembrane region" description="Helical" evidence="8">
    <location>
        <begin position="512"/>
        <end position="535"/>
    </location>
</feature>
<dbReference type="EMBL" id="JAUHHV010000005">
    <property type="protein sequence ID" value="KAK1422741.1"/>
    <property type="molecule type" value="Genomic_DNA"/>
</dbReference>
<dbReference type="SUPFAM" id="SSF52058">
    <property type="entry name" value="L domain-like"/>
    <property type="match status" value="1"/>
</dbReference>
<evidence type="ECO:0000313" key="9">
    <source>
        <dbReference type="EMBL" id="KAK1422741.1"/>
    </source>
</evidence>
<accession>A0AAD8KKE7</accession>
<dbReference type="FunFam" id="3.80.10.10:FF:000041">
    <property type="entry name" value="LRR receptor-like serine/threonine-protein kinase ERECTA"/>
    <property type="match status" value="1"/>
</dbReference>
<evidence type="ECO:0000256" key="5">
    <source>
        <dbReference type="ARBA" id="ARBA00023136"/>
    </source>
</evidence>
<dbReference type="AlphaFoldDB" id="A0AAD8KKE7"/>
<keyword evidence="4" id="KW-0677">Repeat</keyword>
<evidence type="ECO:0000256" key="7">
    <source>
        <dbReference type="SAM" id="MobiDB-lite"/>
    </source>
</evidence>
<dbReference type="GO" id="GO:0016020">
    <property type="term" value="C:membrane"/>
    <property type="evidence" value="ECO:0007669"/>
    <property type="project" value="UniProtKB-SubCell"/>
</dbReference>
<keyword evidence="10" id="KW-1185">Reference proteome</keyword>